<proteinExistence type="predicted"/>
<protein>
    <recommendedName>
        <fullName evidence="3">YbjN domain-containing protein</fullName>
    </recommendedName>
</protein>
<sequence>MFGQRKVQSDPRVSKILDSLKIKYDVDDDGDYRAVFELEDGRSQLAFIDSRTSQLGAFEIRDVWSIGYSSEEPLDKDLANYLLLQNANLKIGAWELRHVSTNKFLTVFCTKVAADCESEALYASLVVVLNAADGLEKNLDIGDYF</sequence>
<comment type="caution">
    <text evidence="1">The sequence shown here is derived from an EMBL/GenBank/DDBJ whole genome shotgun (WGS) entry which is preliminary data.</text>
</comment>
<reference evidence="1" key="1">
    <citation type="journal article" date="2022" name="Genome Biol. Evol.">
        <title>A New Gene Family Diagnostic for Intracellular Biomineralization of Amorphous Ca Carbonates by Cyanobacteria.</title>
        <authorList>
            <person name="Benzerara K."/>
            <person name="Duprat E."/>
            <person name="Bitard-Feildel T."/>
            <person name="Caumes G."/>
            <person name="Cassier-Chauvat C."/>
            <person name="Chauvat F."/>
            <person name="Dezi M."/>
            <person name="Diop S.I."/>
            <person name="Gaschignard G."/>
            <person name="Gorgen S."/>
            <person name="Gugger M."/>
            <person name="Lopez-Garcia P."/>
            <person name="Millet M."/>
            <person name="Skouri-Panet F."/>
            <person name="Moreira D."/>
            <person name="Callebaut I."/>
        </authorList>
    </citation>
    <scope>NUCLEOTIDE SEQUENCE</scope>
    <source>
        <strain evidence="1">G9</strain>
    </source>
</reference>
<gene>
    <name evidence="1" type="ORF">L3556_10455</name>
</gene>
<organism evidence="1 2">
    <name type="scientific">Candidatus Synechococcus calcipolaris G9</name>
    <dbReference type="NCBI Taxonomy" id="1497997"/>
    <lineage>
        <taxon>Bacteria</taxon>
        <taxon>Bacillati</taxon>
        <taxon>Cyanobacteriota</taxon>
        <taxon>Cyanophyceae</taxon>
        <taxon>Synechococcales</taxon>
        <taxon>Synechococcaceae</taxon>
        <taxon>Synechococcus</taxon>
    </lineage>
</organism>
<name>A0ABT6F0I4_9SYNE</name>
<dbReference type="EMBL" id="JAKKUT010000002">
    <property type="protein sequence ID" value="MDG2991347.1"/>
    <property type="molecule type" value="Genomic_DNA"/>
</dbReference>
<dbReference type="RefSeq" id="WP_277867217.1">
    <property type="nucleotide sequence ID" value="NZ_JAKKUT010000002.1"/>
</dbReference>
<keyword evidence="2" id="KW-1185">Reference proteome</keyword>
<reference evidence="1" key="2">
    <citation type="submission" date="2022-01" db="EMBL/GenBank/DDBJ databases">
        <authorList>
            <person name="Zivanovic Y."/>
            <person name="Moreira D."/>
            <person name="Lopez-Garcia P."/>
        </authorList>
    </citation>
    <scope>NUCLEOTIDE SEQUENCE</scope>
    <source>
        <strain evidence="1">G9</strain>
    </source>
</reference>
<evidence type="ECO:0000313" key="1">
    <source>
        <dbReference type="EMBL" id="MDG2991347.1"/>
    </source>
</evidence>
<accession>A0ABT6F0I4</accession>
<evidence type="ECO:0008006" key="3">
    <source>
        <dbReference type="Google" id="ProtNLM"/>
    </source>
</evidence>
<evidence type="ECO:0000313" key="2">
    <source>
        <dbReference type="Proteomes" id="UP001154265"/>
    </source>
</evidence>
<dbReference type="Proteomes" id="UP001154265">
    <property type="component" value="Unassembled WGS sequence"/>
</dbReference>